<feature type="transmembrane region" description="Helical" evidence="10">
    <location>
        <begin position="91"/>
        <end position="110"/>
    </location>
</feature>
<organism evidence="13">
    <name type="scientific">uncultured spirochete</name>
    <dbReference type="NCBI Taxonomy" id="156406"/>
    <lineage>
        <taxon>Bacteria</taxon>
        <taxon>Pseudomonadati</taxon>
        <taxon>Spirochaetota</taxon>
        <taxon>Spirochaetia</taxon>
        <taxon>Spirochaetales</taxon>
        <taxon>environmental samples</taxon>
    </lineage>
</organism>
<dbReference type="Gene3D" id="1.20.1560.10">
    <property type="entry name" value="ABC transporter type 1, transmembrane domain"/>
    <property type="match status" value="1"/>
</dbReference>
<evidence type="ECO:0000256" key="10">
    <source>
        <dbReference type="SAM" id="Phobius"/>
    </source>
</evidence>
<evidence type="ECO:0000259" key="11">
    <source>
        <dbReference type="PROSITE" id="PS50893"/>
    </source>
</evidence>
<evidence type="ECO:0000256" key="1">
    <source>
        <dbReference type="ARBA" id="ARBA00004651"/>
    </source>
</evidence>
<keyword evidence="7 10" id="KW-1133">Transmembrane helix</keyword>
<reference evidence="13" key="1">
    <citation type="submission" date="2017-02" db="EMBL/GenBank/DDBJ databases">
        <authorList>
            <person name="Regsiter A."/>
            <person name="William W."/>
        </authorList>
    </citation>
    <scope>NUCLEOTIDE SEQUENCE</scope>
    <source>
        <strain evidence="13">BdmA 4</strain>
    </source>
</reference>
<dbReference type="PROSITE" id="PS00211">
    <property type="entry name" value="ABC_TRANSPORTER_1"/>
    <property type="match status" value="1"/>
</dbReference>
<dbReference type="GO" id="GO:0016887">
    <property type="term" value="F:ATP hydrolysis activity"/>
    <property type="evidence" value="ECO:0007669"/>
    <property type="project" value="InterPro"/>
</dbReference>
<dbReference type="CDD" id="cd03254">
    <property type="entry name" value="ABCC_Glucan_exporter_like"/>
    <property type="match status" value="1"/>
</dbReference>
<dbReference type="FunFam" id="1.20.1560.10:FF:000011">
    <property type="entry name" value="Multidrug ABC transporter ATP-binding protein"/>
    <property type="match status" value="1"/>
</dbReference>
<feature type="transmembrane region" description="Helical" evidence="10">
    <location>
        <begin position="50"/>
        <end position="71"/>
    </location>
</feature>
<sequence length="631" mass="69886">MAYETTSSIQDVRTSFQRRPGRPTRFEKASDPRKAMIRLFGYLKPFKKPLASVVCFVLLQSLLGLAGPYLLGRAIDTSIGGKDVRSLLNTAALMLIAYVLSNGFNILANWRMARISQNALKNLRGDLFAHIQSLPMSFFDTNPAGGLMSRLTNDIDAINQTVSQNIIALLASIITMLGILVSMFVLNHWLALASLVVIPIMYWFSNFVAKYTRKGFRELQKDLGNLNAVAEETISGFKEIKAFRRNDSAIEAFRQKNQAVFKSAVYANSYAMLLMPLTGVLGSFFVIVLASLGGWLALKGLVSIGMIATFINYAQNFTSPLRQLSNLYNSIQAALAGAERVFEIIDMESETAGRDETNSRHKTRADGQAAEAGAPRPRVPFHLDGFQGNVTLQNVVFGYGPDNIVIRDFSVEIVAGQTVALVGPTGAGKTTITNLLTRFYEIQSGRILFDGVDIREIPKKDIRRAIGLVLQDTFLFADTVLENIRFGRLDATDEECIEAAKMAEADHFIRQLPDGYHTNLSERAGNLSQGQRQLLSIARAILADPRILILDEATSSVDTRTELRIQKALLRLMEGRTSIVIAHRLSTIRDADSIVVINDGEIVEQGNHEALLGQRGFYYHLYMSQFKGNEI</sequence>
<dbReference type="InterPro" id="IPR017871">
    <property type="entry name" value="ABC_transporter-like_CS"/>
</dbReference>
<evidence type="ECO:0000259" key="12">
    <source>
        <dbReference type="PROSITE" id="PS50929"/>
    </source>
</evidence>
<dbReference type="InterPro" id="IPR036640">
    <property type="entry name" value="ABC1_TM_sf"/>
</dbReference>
<keyword evidence="2" id="KW-0813">Transport</keyword>
<feature type="region of interest" description="Disordered" evidence="9">
    <location>
        <begin position="352"/>
        <end position="377"/>
    </location>
</feature>
<keyword evidence="5" id="KW-0547">Nucleotide-binding</keyword>
<keyword evidence="3" id="KW-1003">Cell membrane</keyword>
<dbReference type="SMART" id="SM00382">
    <property type="entry name" value="AAA"/>
    <property type="match status" value="1"/>
</dbReference>
<keyword evidence="6 13" id="KW-0067">ATP-binding</keyword>
<feature type="domain" description="ABC transmembrane type-1" evidence="12">
    <location>
        <begin position="53"/>
        <end position="333"/>
    </location>
</feature>
<evidence type="ECO:0000256" key="8">
    <source>
        <dbReference type="ARBA" id="ARBA00023136"/>
    </source>
</evidence>
<dbReference type="InterPro" id="IPR027417">
    <property type="entry name" value="P-loop_NTPase"/>
</dbReference>
<dbReference type="FunFam" id="3.40.50.300:FF:000287">
    <property type="entry name" value="Multidrug ABC transporter ATP-binding protein"/>
    <property type="match status" value="1"/>
</dbReference>
<evidence type="ECO:0000313" key="13">
    <source>
        <dbReference type="EMBL" id="SLM19044.1"/>
    </source>
</evidence>
<feature type="transmembrane region" description="Helical" evidence="10">
    <location>
        <begin position="166"/>
        <end position="185"/>
    </location>
</feature>
<feature type="transmembrane region" description="Helical" evidence="10">
    <location>
        <begin position="296"/>
        <end position="314"/>
    </location>
</feature>
<feature type="transmembrane region" description="Helical" evidence="10">
    <location>
        <begin position="191"/>
        <end position="209"/>
    </location>
</feature>
<dbReference type="CDD" id="cd18547">
    <property type="entry name" value="ABC_6TM_Tm288_like"/>
    <property type="match status" value="1"/>
</dbReference>
<dbReference type="InterPro" id="IPR039421">
    <property type="entry name" value="Type_1_exporter"/>
</dbReference>
<dbReference type="SUPFAM" id="SSF52540">
    <property type="entry name" value="P-loop containing nucleoside triphosphate hydrolases"/>
    <property type="match status" value="1"/>
</dbReference>
<dbReference type="Pfam" id="PF00005">
    <property type="entry name" value="ABC_tran"/>
    <property type="match status" value="1"/>
</dbReference>
<keyword evidence="8 10" id="KW-0472">Membrane</keyword>
<dbReference type="PANTHER" id="PTHR43394:SF1">
    <property type="entry name" value="ATP-BINDING CASSETTE SUB-FAMILY B MEMBER 10, MITOCHONDRIAL"/>
    <property type="match status" value="1"/>
</dbReference>
<gene>
    <name evidence="13" type="ORF">SPIRO4BDMA_50559</name>
</gene>
<name>A0A3P3XSC1_9SPIR</name>
<evidence type="ECO:0000256" key="6">
    <source>
        <dbReference type="ARBA" id="ARBA00022840"/>
    </source>
</evidence>
<feature type="domain" description="ABC transporter" evidence="11">
    <location>
        <begin position="390"/>
        <end position="624"/>
    </location>
</feature>
<feature type="compositionally biased region" description="Polar residues" evidence="9">
    <location>
        <begin position="1"/>
        <end position="17"/>
    </location>
</feature>
<evidence type="ECO:0000256" key="2">
    <source>
        <dbReference type="ARBA" id="ARBA00022448"/>
    </source>
</evidence>
<proteinExistence type="predicted"/>
<evidence type="ECO:0000256" key="7">
    <source>
        <dbReference type="ARBA" id="ARBA00022989"/>
    </source>
</evidence>
<dbReference type="GO" id="GO:0005886">
    <property type="term" value="C:plasma membrane"/>
    <property type="evidence" value="ECO:0007669"/>
    <property type="project" value="UniProtKB-SubCell"/>
</dbReference>
<comment type="subcellular location">
    <subcellularLocation>
        <location evidence="1">Cell membrane</location>
        <topology evidence="1">Multi-pass membrane protein</topology>
    </subcellularLocation>
</comment>
<evidence type="ECO:0000256" key="9">
    <source>
        <dbReference type="SAM" id="MobiDB-lite"/>
    </source>
</evidence>
<dbReference type="SUPFAM" id="SSF90123">
    <property type="entry name" value="ABC transporter transmembrane region"/>
    <property type="match status" value="1"/>
</dbReference>
<protein>
    <submittedName>
        <fullName evidence="13">Uncharacterized ABC transporter ATP-binding protein TM_0288</fullName>
    </submittedName>
</protein>
<dbReference type="GO" id="GO:0015421">
    <property type="term" value="F:ABC-type oligopeptide transporter activity"/>
    <property type="evidence" value="ECO:0007669"/>
    <property type="project" value="TreeGrafter"/>
</dbReference>
<dbReference type="InterPro" id="IPR003439">
    <property type="entry name" value="ABC_transporter-like_ATP-bd"/>
</dbReference>
<evidence type="ECO:0000256" key="5">
    <source>
        <dbReference type="ARBA" id="ARBA00022741"/>
    </source>
</evidence>
<feature type="region of interest" description="Disordered" evidence="9">
    <location>
        <begin position="1"/>
        <end position="27"/>
    </location>
</feature>
<dbReference type="Gene3D" id="3.40.50.300">
    <property type="entry name" value="P-loop containing nucleotide triphosphate hydrolases"/>
    <property type="match status" value="1"/>
</dbReference>
<dbReference type="InterPro" id="IPR003593">
    <property type="entry name" value="AAA+_ATPase"/>
</dbReference>
<evidence type="ECO:0000256" key="4">
    <source>
        <dbReference type="ARBA" id="ARBA00022692"/>
    </source>
</evidence>
<dbReference type="InterPro" id="IPR011527">
    <property type="entry name" value="ABC1_TM_dom"/>
</dbReference>
<feature type="transmembrane region" description="Helical" evidence="10">
    <location>
        <begin position="270"/>
        <end position="290"/>
    </location>
</feature>
<dbReference type="GO" id="GO:0005524">
    <property type="term" value="F:ATP binding"/>
    <property type="evidence" value="ECO:0007669"/>
    <property type="project" value="UniProtKB-KW"/>
</dbReference>
<dbReference type="AlphaFoldDB" id="A0A3P3XSC1"/>
<dbReference type="Pfam" id="PF00664">
    <property type="entry name" value="ABC_membrane"/>
    <property type="match status" value="1"/>
</dbReference>
<dbReference type="PROSITE" id="PS50929">
    <property type="entry name" value="ABC_TM1F"/>
    <property type="match status" value="1"/>
</dbReference>
<dbReference type="PROSITE" id="PS50893">
    <property type="entry name" value="ABC_TRANSPORTER_2"/>
    <property type="match status" value="1"/>
</dbReference>
<dbReference type="EMBL" id="FWDO01000005">
    <property type="protein sequence ID" value="SLM19044.1"/>
    <property type="molecule type" value="Genomic_DNA"/>
</dbReference>
<accession>A0A3P3XSC1</accession>
<keyword evidence="4 10" id="KW-0812">Transmembrane</keyword>
<dbReference type="PANTHER" id="PTHR43394">
    <property type="entry name" value="ATP-DEPENDENT PERMEASE MDL1, MITOCHONDRIAL"/>
    <property type="match status" value="1"/>
</dbReference>
<evidence type="ECO:0000256" key="3">
    <source>
        <dbReference type="ARBA" id="ARBA00022475"/>
    </source>
</evidence>